<gene>
    <name evidence="2" type="ORF">COT80_02435</name>
</gene>
<keyword evidence="1" id="KW-0812">Transmembrane</keyword>
<feature type="transmembrane region" description="Helical" evidence="1">
    <location>
        <begin position="44"/>
        <end position="63"/>
    </location>
</feature>
<evidence type="ECO:0000313" key="2">
    <source>
        <dbReference type="EMBL" id="PIS06105.1"/>
    </source>
</evidence>
<organism evidence="2 3">
    <name type="scientific">Candidatus Buchananbacteria bacterium CG10_big_fil_rev_8_21_14_0_10_33_19</name>
    <dbReference type="NCBI Taxonomy" id="1974525"/>
    <lineage>
        <taxon>Bacteria</taxon>
        <taxon>Candidatus Buchananiibacteriota</taxon>
    </lineage>
</organism>
<name>A0A2H0W414_9BACT</name>
<protein>
    <submittedName>
        <fullName evidence="2">Uncharacterized protein</fullName>
    </submittedName>
</protein>
<comment type="caution">
    <text evidence="2">The sequence shown here is derived from an EMBL/GenBank/DDBJ whole genome shotgun (WGS) entry which is preliminary data.</text>
</comment>
<dbReference type="EMBL" id="PEZY01000008">
    <property type="protein sequence ID" value="PIS06105.1"/>
    <property type="molecule type" value="Genomic_DNA"/>
</dbReference>
<evidence type="ECO:0000313" key="3">
    <source>
        <dbReference type="Proteomes" id="UP000229056"/>
    </source>
</evidence>
<dbReference type="Proteomes" id="UP000229056">
    <property type="component" value="Unassembled WGS sequence"/>
</dbReference>
<sequence length="70" mass="8051">MFTKTGINNNTQSTYIINIDSEFKYPDYQELRFAQNNARTARNYSIIAIALALLSLTTNNANIKKFKEKT</sequence>
<dbReference type="AlphaFoldDB" id="A0A2H0W414"/>
<evidence type="ECO:0000256" key="1">
    <source>
        <dbReference type="SAM" id="Phobius"/>
    </source>
</evidence>
<reference evidence="3" key="1">
    <citation type="submission" date="2017-09" db="EMBL/GenBank/DDBJ databases">
        <title>Depth-based differentiation of microbial function through sediment-hosted aquifers and enrichment of novel symbionts in the deep terrestrial subsurface.</title>
        <authorList>
            <person name="Probst A.J."/>
            <person name="Ladd B."/>
            <person name="Jarett J.K."/>
            <person name="Geller-Mcgrath D.E."/>
            <person name="Sieber C.M.K."/>
            <person name="Emerson J.B."/>
            <person name="Anantharaman K."/>
            <person name="Thomas B.C."/>
            <person name="Malmstrom R."/>
            <person name="Stieglmeier M."/>
            <person name="Klingl A."/>
            <person name="Woyke T."/>
            <person name="Ryan C.M."/>
            <person name="Banfield J.F."/>
        </authorList>
    </citation>
    <scope>NUCLEOTIDE SEQUENCE [LARGE SCALE GENOMIC DNA]</scope>
</reference>
<keyword evidence="1" id="KW-0472">Membrane</keyword>
<keyword evidence="1" id="KW-1133">Transmembrane helix</keyword>
<proteinExistence type="predicted"/>
<accession>A0A2H0W414</accession>